<evidence type="ECO:0000256" key="3">
    <source>
        <dbReference type="SAM" id="MobiDB-lite"/>
    </source>
</evidence>
<accession>A0AAX4KQ39</accession>
<dbReference type="PANTHER" id="PTHR10606">
    <property type="entry name" value="6-PHOSPHOFRUCTO-2-KINASE/FRUCTOSE-2,6-BISPHOSPHATASE"/>
    <property type="match status" value="1"/>
</dbReference>
<evidence type="ECO:0000256" key="1">
    <source>
        <dbReference type="ARBA" id="ARBA00022741"/>
    </source>
</evidence>
<dbReference type="GO" id="GO:0006003">
    <property type="term" value="P:fructose 2,6-bisphosphate metabolic process"/>
    <property type="evidence" value="ECO:0007669"/>
    <property type="project" value="InterPro"/>
</dbReference>
<dbReference type="GO" id="GO:0004331">
    <property type="term" value="F:fructose-2,6-bisphosphate 2-phosphatase activity"/>
    <property type="evidence" value="ECO:0007669"/>
    <property type="project" value="TreeGrafter"/>
</dbReference>
<dbReference type="InterPro" id="IPR013079">
    <property type="entry name" value="6Phosfructo_kin"/>
</dbReference>
<dbReference type="InterPro" id="IPR029033">
    <property type="entry name" value="His_PPase_superfam"/>
</dbReference>
<keyword evidence="6" id="KW-1185">Reference proteome</keyword>
<dbReference type="PANTHER" id="PTHR10606:SF39">
    <property type="entry name" value="6-PHOSPHOFRUCTO-2-KINASE_FRUCTOSE-2,6-BISPHOSPHATASE YLR345W-RELATED"/>
    <property type="match status" value="1"/>
</dbReference>
<dbReference type="GeneID" id="91105235"/>
<dbReference type="Gene3D" id="3.40.50.1240">
    <property type="entry name" value="Phosphoglycerate mutase-like"/>
    <property type="match status" value="1"/>
</dbReference>
<feature type="domain" description="6-phosphofructo-2-kinase" evidence="4">
    <location>
        <begin position="11"/>
        <end position="230"/>
    </location>
</feature>
<organism evidence="5 6">
    <name type="scientific">Kwoniella europaea PYCC6329</name>
    <dbReference type="NCBI Taxonomy" id="1423913"/>
    <lineage>
        <taxon>Eukaryota</taxon>
        <taxon>Fungi</taxon>
        <taxon>Dikarya</taxon>
        <taxon>Basidiomycota</taxon>
        <taxon>Agaricomycotina</taxon>
        <taxon>Tremellomycetes</taxon>
        <taxon>Tremellales</taxon>
        <taxon>Cryptococcaceae</taxon>
        <taxon>Kwoniella</taxon>
    </lineage>
</organism>
<dbReference type="CDD" id="cd07067">
    <property type="entry name" value="HP_PGM_like"/>
    <property type="match status" value="1"/>
</dbReference>
<evidence type="ECO:0000313" key="6">
    <source>
        <dbReference type="Proteomes" id="UP001358614"/>
    </source>
</evidence>
<gene>
    <name evidence="5" type="ORF">V865_006434</name>
</gene>
<name>A0AAX4KQ39_9TREE</name>
<protein>
    <recommendedName>
        <fullName evidence="4">6-phosphofructo-2-kinase domain-containing protein</fullName>
    </recommendedName>
</protein>
<dbReference type="RefSeq" id="XP_066086290.1">
    <property type="nucleotide sequence ID" value="XM_066230193.1"/>
</dbReference>
<evidence type="ECO:0000259" key="4">
    <source>
        <dbReference type="Pfam" id="PF01591"/>
    </source>
</evidence>
<dbReference type="GO" id="GO:0006000">
    <property type="term" value="P:fructose metabolic process"/>
    <property type="evidence" value="ECO:0007669"/>
    <property type="project" value="InterPro"/>
</dbReference>
<dbReference type="Pfam" id="PF00300">
    <property type="entry name" value="His_Phos_1"/>
    <property type="match status" value="1"/>
</dbReference>
<evidence type="ECO:0000313" key="5">
    <source>
        <dbReference type="EMBL" id="WWD08323.1"/>
    </source>
</evidence>
<dbReference type="AlphaFoldDB" id="A0AAX4KQ39"/>
<dbReference type="Proteomes" id="UP001358614">
    <property type="component" value="Chromosome 2"/>
</dbReference>
<dbReference type="Pfam" id="PF01591">
    <property type="entry name" value="6PF2K"/>
    <property type="match status" value="1"/>
</dbReference>
<dbReference type="FunFam" id="3.40.50.1240:FF:000036">
    <property type="entry name" value="6-phosphofructo-2-kinase/fructose-2, 6-bisphosphatase"/>
    <property type="match status" value="1"/>
</dbReference>
<dbReference type="PRINTS" id="PR00991">
    <property type="entry name" value="6PFRUCTKNASE"/>
</dbReference>
<reference evidence="5 6" key="1">
    <citation type="submission" date="2024-01" db="EMBL/GenBank/DDBJ databases">
        <title>Comparative genomics of Cryptococcus and Kwoniella reveals pathogenesis evolution and contrasting modes of karyotype evolution via chromosome fusion or intercentromeric recombination.</title>
        <authorList>
            <person name="Coelho M.A."/>
            <person name="David-Palma M."/>
            <person name="Shea T."/>
            <person name="Bowers K."/>
            <person name="McGinley-Smith S."/>
            <person name="Mohammad A.W."/>
            <person name="Gnirke A."/>
            <person name="Yurkov A.M."/>
            <person name="Nowrousian M."/>
            <person name="Sun S."/>
            <person name="Cuomo C.A."/>
            <person name="Heitman J."/>
        </authorList>
    </citation>
    <scope>NUCLEOTIDE SEQUENCE [LARGE SCALE GENOMIC DNA]</scope>
    <source>
        <strain evidence="5 6">PYCC6329</strain>
    </source>
</reference>
<feature type="compositionally biased region" description="Basic and acidic residues" evidence="3">
    <location>
        <begin position="535"/>
        <end position="548"/>
    </location>
</feature>
<dbReference type="KEGG" id="ker:91105235"/>
<dbReference type="EMBL" id="CP144090">
    <property type="protein sequence ID" value="WWD08323.1"/>
    <property type="molecule type" value="Genomic_DNA"/>
</dbReference>
<feature type="region of interest" description="Disordered" evidence="3">
    <location>
        <begin position="511"/>
        <end position="581"/>
    </location>
</feature>
<dbReference type="SUPFAM" id="SSF53254">
    <property type="entry name" value="Phosphoglycerate mutase-like"/>
    <property type="match status" value="1"/>
</dbReference>
<dbReference type="SMART" id="SM00855">
    <property type="entry name" value="PGAM"/>
    <property type="match status" value="1"/>
</dbReference>
<dbReference type="GO" id="GO:0005524">
    <property type="term" value="F:ATP binding"/>
    <property type="evidence" value="ECO:0007669"/>
    <property type="project" value="UniProtKB-KW"/>
</dbReference>
<keyword evidence="1" id="KW-0547">Nucleotide-binding</keyword>
<dbReference type="Gene3D" id="3.40.50.300">
    <property type="entry name" value="P-loop containing nucleotide triphosphate hydrolases"/>
    <property type="match status" value="1"/>
</dbReference>
<dbReference type="GO" id="GO:0003873">
    <property type="term" value="F:6-phosphofructo-2-kinase activity"/>
    <property type="evidence" value="ECO:0007669"/>
    <property type="project" value="InterPro"/>
</dbReference>
<dbReference type="FunFam" id="3.40.50.300:FF:001280">
    <property type="entry name" value="Related to 6-phosphofructo-2-kinase"/>
    <property type="match status" value="1"/>
</dbReference>
<proteinExistence type="predicted"/>
<evidence type="ECO:0000256" key="2">
    <source>
        <dbReference type="ARBA" id="ARBA00022840"/>
    </source>
</evidence>
<dbReference type="InterPro" id="IPR027417">
    <property type="entry name" value="P-loop_NTPase"/>
</dbReference>
<dbReference type="GO" id="GO:0005829">
    <property type="term" value="C:cytosol"/>
    <property type="evidence" value="ECO:0007669"/>
    <property type="project" value="TreeGrafter"/>
</dbReference>
<keyword evidence="2" id="KW-0067">ATP-binding</keyword>
<dbReference type="SUPFAM" id="SSF52540">
    <property type="entry name" value="P-loop containing nucleoside triphosphate hydrolases"/>
    <property type="match status" value="1"/>
</dbReference>
<sequence>MAAPLYVTQSGRLFHAGLILIVTVGLPARGKTHISRALERYLRWLGVKTRVYSLGDYRRKVLGGAQNVPPDYFQTKSPRSEATNALRRRIKNELEDQIMDFYTVQGGQVVIYDANNGNVKNRKDCYEKFESKGVHVIFLESVCDQEEIITANIRSVKLSSPDYAGWDADRAVADYWSRIRDQEQVYDTVTADEGPFIKVMNVGERIEVNRIEGYLQTRCCFFLMNIHTKPRTIYFARSGQSLIEHSYKADSDLSPAGWEYSERMKAAVIARRKALKEEKKANGEAVGNENPLLIWTSARRRAYHTAWPFVHSGFKVVQKPIMSEINPGVWDGLSTGEAMELYPDEWDRFLSDPYAHRAPRAESYHDLSVRLEPVIFELERCQDDLLIIGHASVIRCLLAYLVGLPPNEVPAVEIARGDLVEVTPASYGVISRAFHFWSGEGRGDASGENLYENFAESTSGKGTVLPDSGVNFAADAFNMEQEAEEEEKIEKEIQADNLAKSLKGKILNKLHNSSKDGTRSAPHPHPQGQSTLPHLQEDKEKEMEERTTGSDAEYGNSPGLEEVVSEGDAEGKEGGSLRGRASELQAFDIWNEIGEEADKVSGYSEYLGDLI</sequence>
<dbReference type="InterPro" id="IPR003094">
    <property type="entry name" value="6Pfruct_kin"/>
</dbReference>
<dbReference type="InterPro" id="IPR013078">
    <property type="entry name" value="His_Pase_superF_clade-1"/>
</dbReference>